<dbReference type="Proteomes" id="UP000005225">
    <property type="component" value="Unassembled WGS sequence"/>
</dbReference>
<dbReference type="HOGENOM" id="CLU_055829_0_0_1"/>
<evidence type="ECO:0000313" key="8">
    <source>
        <dbReference type="Ensembl" id="ENSOGAP00000020769.1"/>
    </source>
</evidence>
<dbReference type="PANTHER" id="PTHR15462:SF17">
    <property type="entry name" value="INACTIVE SERINE PROTEASE 35"/>
    <property type="match status" value="1"/>
</dbReference>
<dbReference type="PANTHER" id="PTHR15462">
    <property type="entry name" value="SERINE PROTEASE"/>
    <property type="match status" value="1"/>
</dbReference>
<evidence type="ECO:0000313" key="9">
    <source>
        <dbReference type="Proteomes" id="UP000005225"/>
    </source>
</evidence>
<dbReference type="InterPro" id="IPR043504">
    <property type="entry name" value="Peptidase_S1_PA_chymotrypsin"/>
</dbReference>
<dbReference type="GO" id="GO:0004252">
    <property type="term" value="F:serine-type endopeptidase activity"/>
    <property type="evidence" value="ECO:0007669"/>
    <property type="project" value="InterPro"/>
</dbReference>
<comment type="subcellular location">
    <subcellularLocation>
        <location evidence="1">Secreted</location>
    </subcellularLocation>
</comment>
<reference evidence="9" key="1">
    <citation type="submission" date="2011-03" db="EMBL/GenBank/DDBJ databases">
        <title>Version 3 of the genome sequence of Otolemur garnettii (Bushbaby).</title>
        <authorList>
            <consortium name="The Broad Institute Genome Sequencing Platform"/>
            <person name="Di Palma F."/>
            <person name="Johnson J."/>
            <person name="Lander E.S."/>
            <person name="Lindblad-Toh K."/>
            <person name="Jaffe D.B."/>
            <person name="Gnerre S."/>
            <person name="MacCallum I."/>
            <person name="Przybylski D."/>
            <person name="Ribeiro F.J."/>
            <person name="Burton J.N."/>
            <person name="Walker B.J."/>
            <person name="Sharpe T."/>
            <person name="Hall G."/>
        </authorList>
    </citation>
    <scope>NUCLEOTIDE SEQUENCE [LARGE SCALE GENOMIC DNA]</scope>
</reference>
<keyword evidence="3 6" id="KW-0732">Signal</keyword>
<evidence type="ECO:0000256" key="4">
    <source>
        <dbReference type="ARBA" id="ARBA00023180"/>
    </source>
</evidence>
<dbReference type="InterPro" id="IPR050966">
    <property type="entry name" value="Glutamyl_endopeptidase"/>
</dbReference>
<dbReference type="EMBL" id="AAQR03171503">
    <property type="status" value="NOT_ANNOTATED_CDS"/>
    <property type="molecule type" value="Genomic_DNA"/>
</dbReference>
<reference evidence="8" key="3">
    <citation type="submission" date="2025-09" db="UniProtKB">
        <authorList>
            <consortium name="Ensembl"/>
        </authorList>
    </citation>
    <scope>IDENTIFICATION</scope>
</reference>
<gene>
    <name evidence="8" type="primary">PRSS35</name>
</gene>
<accession>H0XXC6</accession>
<dbReference type="AlphaFoldDB" id="H0XXC6"/>
<dbReference type="Ensembl" id="ENSOGAT00000028915.1">
    <property type="protein sequence ID" value="ENSOGAP00000020769.1"/>
    <property type="gene ID" value="ENSOGAG00000030070.1"/>
</dbReference>
<dbReference type="InterPro" id="IPR001254">
    <property type="entry name" value="Trypsin_dom"/>
</dbReference>
<dbReference type="eggNOG" id="ENOG502QV0K">
    <property type="taxonomic scope" value="Eukaryota"/>
</dbReference>
<dbReference type="STRING" id="30611.ENSOGAP00000020769"/>
<evidence type="ECO:0000256" key="5">
    <source>
        <dbReference type="ARBA" id="ARBA00040309"/>
    </source>
</evidence>
<dbReference type="SUPFAM" id="SSF50494">
    <property type="entry name" value="Trypsin-like serine proteases"/>
    <property type="match status" value="1"/>
</dbReference>
<organism evidence="8 9">
    <name type="scientific">Otolemur garnettii</name>
    <name type="common">Small-eared galago</name>
    <name type="synonym">Garnett's greater bushbaby</name>
    <dbReference type="NCBI Taxonomy" id="30611"/>
    <lineage>
        <taxon>Eukaryota</taxon>
        <taxon>Metazoa</taxon>
        <taxon>Chordata</taxon>
        <taxon>Craniata</taxon>
        <taxon>Vertebrata</taxon>
        <taxon>Euteleostomi</taxon>
        <taxon>Mammalia</taxon>
        <taxon>Eutheria</taxon>
        <taxon>Euarchontoglires</taxon>
        <taxon>Primates</taxon>
        <taxon>Strepsirrhini</taxon>
        <taxon>Lorisiformes</taxon>
        <taxon>Galagidae</taxon>
        <taxon>Otolemur</taxon>
    </lineage>
</organism>
<keyword evidence="4" id="KW-0325">Glycoprotein</keyword>
<proteinExistence type="predicted"/>
<keyword evidence="2" id="KW-0964">Secreted</keyword>
<dbReference type="InterPro" id="IPR009003">
    <property type="entry name" value="Peptidase_S1_PA"/>
</dbReference>
<sequence>MGNLLFWLLFFTPGWALPDGSDTEEELRWHLRKVPRIVSDQTVQLPSPTFRADTWAAVSRACDLAHQQEVGARSLSELEDHLSYETVFENGTRTLTRVKVEGLVPEGTRNASSGRAPARRRRQVFGTDSRFSIVDRRFSTSFPFGSAVKLSTGCSGILVSPQHVLTAAHCVHDGQDYVRGGRRLRVGVLRERARGAGKRRRGPRRSDRDGQLVYRFCSVSDAAGDLLYQYCDAEAGSAGAGVYLRLRDPDGKTWRRKVIAVYSGHQQVRVRGVPRDYNVAVRITPVKFAQICRWVHGDDARCAYG</sequence>
<dbReference type="GeneTree" id="ENSGT00390000000155"/>
<dbReference type="Gene3D" id="2.40.10.10">
    <property type="entry name" value="Trypsin-like serine proteases"/>
    <property type="match status" value="1"/>
</dbReference>
<dbReference type="EMBL" id="AAQR03171502">
    <property type="status" value="NOT_ANNOTATED_CDS"/>
    <property type="molecule type" value="Genomic_DNA"/>
</dbReference>
<evidence type="ECO:0000256" key="1">
    <source>
        <dbReference type="ARBA" id="ARBA00004613"/>
    </source>
</evidence>
<dbReference type="Pfam" id="PF00089">
    <property type="entry name" value="Trypsin"/>
    <property type="match status" value="1"/>
</dbReference>
<evidence type="ECO:0000256" key="6">
    <source>
        <dbReference type="SAM" id="SignalP"/>
    </source>
</evidence>
<name>H0XXC6_OTOGA</name>
<evidence type="ECO:0000256" key="2">
    <source>
        <dbReference type="ARBA" id="ARBA00022525"/>
    </source>
</evidence>
<reference evidence="8" key="2">
    <citation type="submission" date="2025-08" db="UniProtKB">
        <authorList>
            <consortium name="Ensembl"/>
        </authorList>
    </citation>
    <scope>IDENTIFICATION</scope>
</reference>
<feature type="signal peptide" evidence="6">
    <location>
        <begin position="1"/>
        <end position="16"/>
    </location>
</feature>
<dbReference type="GO" id="GO:0005576">
    <property type="term" value="C:extracellular region"/>
    <property type="evidence" value="ECO:0007669"/>
    <property type="project" value="UniProtKB-SubCell"/>
</dbReference>
<keyword evidence="9" id="KW-1185">Reference proteome</keyword>
<evidence type="ECO:0000256" key="3">
    <source>
        <dbReference type="ARBA" id="ARBA00022729"/>
    </source>
</evidence>
<dbReference type="InParanoid" id="H0XXC6"/>
<protein>
    <recommendedName>
        <fullName evidence="5">Inactive serine protease 35</fullName>
    </recommendedName>
</protein>
<feature type="chain" id="PRO_5003546165" description="Inactive serine protease 35" evidence="6">
    <location>
        <begin position="17"/>
        <end position="305"/>
    </location>
</feature>
<feature type="domain" description="Peptidase S1" evidence="7">
    <location>
        <begin position="139"/>
        <end position="182"/>
    </location>
</feature>
<evidence type="ECO:0000259" key="7">
    <source>
        <dbReference type="Pfam" id="PF00089"/>
    </source>
</evidence>
<dbReference type="GO" id="GO:0006508">
    <property type="term" value="P:proteolysis"/>
    <property type="evidence" value="ECO:0007669"/>
    <property type="project" value="InterPro"/>
</dbReference>